<name>A0A812NLY6_9DINO</name>
<comment type="caution">
    <text evidence="2">The sequence shown here is derived from an EMBL/GenBank/DDBJ whole genome shotgun (WGS) entry which is preliminary data.</text>
</comment>
<dbReference type="EMBL" id="CAJNJA010013349">
    <property type="protein sequence ID" value="CAE7318978.1"/>
    <property type="molecule type" value="Genomic_DNA"/>
</dbReference>
<accession>A0A812NLY6</accession>
<gene>
    <name evidence="2" type="ORF">SNEC2469_LOCUS7987</name>
</gene>
<keyword evidence="3" id="KW-1185">Reference proteome</keyword>
<dbReference type="AlphaFoldDB" id="A0A812NLY6"/>
<dbReference type="Proteomes" id="UP000601435">
    <property type="component" value="Unassembled WGS sequence"/>
</dbReference>
<feature type="signal peptide" evidence="1">
    <location>
        <begin position="1"/>
        <end position="21"/>
    </location>
</feature>
<proteinExistence type="predicted"/>
<evidence type="ECO:0000256" key="1">
    <source>
        <dbReference type="SAM" id="SignalP"/>
    </source>
</evidence>
<reference evidence="2" key="1">
    <citation type="submission" date="2021-02" db="EMBL/GenBank/DDBJ databases">
        <authorList>
            <person name="Dougan E. K."/>
            <person name="Rhodes N."/>
            <person name="Thang M."/>
            <person name="Chan C."/>
        </authorList>
    </citation>
    <scope>NUCLEOTIDE SEQUENCE</scope>
</reference>
<sequence length="91" mass="10256">MLRFIFTWLVFIVLLAQGAVALETHWGCQALSSDAFGGYFEGAVWQDLRLLLSFVMGIACVHTGEVLIKNGGPNVMQMFQRKPFELYPFVL</sequence>
<evidence type="ECO:0000313" key="3">
    <source>
        <dbReference type="Proteomes" id="UP000601435"/>
    </source>
</evidence>
<protein>
    <submittedName>
        <fullName evidence="2">Uncharacterized protein</fullName>
    </submittedName>
</protein>
<evidence type="ECO:0000313" key="2">
    <source>
        <dbReference type="EMBL" id="CAE7318978.1"/>
    </source>
</evidence>
<dbReference type="OrthoDB" id="412741at2759"/>
<keyword evidence="1" id="KW-0732">Signal</keyword>
<feature type="chain" id="PRO_5033007561" evidence="1">
    <location>
        <begin position="22"/>
        <end position="91"/>
    </location>
</feature>
<organism evidence="2 3">
    <name type="scientific">Symbiodinium necroappetens</name>
    <dbReference type="NCBI Taxonomy" id="1628268"/>
    <lineage>
        <taxon>Eukaryota</taxon>
        <taxon>Sar</taxon>
        <taxon>Alveolata</taxon>
        <taxon>Dinophyceae</taxon>
        <taxon>Suessiales</taxon>
        <taxon>Symbiodiniaceae</taxon>
        <taxon>Symbiodinium</taxon>
    </lineage>
</organism>